<feature type="domain" description="HTH deoR-type" evidence="4">
    <location>
        <begin position="5"/>
        <end position="60"/>
    </location>
</feature>
<evidence type="ECO:0000313" key="6">
    <source>
        <dbReference type="Proteomes" id="UP000276568"/>
    </source>
</evidence>
<dbReference type="InterPro" id="IPR036388">
    <property type="entry name" value="WH-like_DNA-bd_sf"/>
</dbReference>
<dbReference type="Gene3D" id="1.10.10.10">
    <property type="entry name" value="Winged helix-like DNA-binding domain superfamily/Winged helix DNA-binding domain"/>
    <property type="match status" value="1"/>
</dbReference>
<dbReference type="SUPFAM" id="SSF100950">
    <property type="entry name" value="NagB/RpiA/CoA transferase-like"/>
    <property type="match status" value="1"/>
</dbReference>
<dbReference type="PRINTS" id="PR00037">
    <property type="entry name" value="HTHLACR"/>
</dbReference>
<dbReference type="OrthoDB" id="9797223at2"/>
<evidence type="ECO:0000256" key="1">
    <source>
        <dbReference type="ARBA" id="ARBA00023015"/>
    </source>
</evidence>
<dbReference type="InterPro" id="IPR036390">
    <property type="entry name" value="WH_DNA-bd_sf"/>
</dbReference>
<dbReference type="SUPFAM" id="SSF46785">
    <property type="entry name" value="Winged helix' DNA-binding domain"/>
    <property type="match status" value="1"/>
</dbReference>
<dbReference type="AlphaFoldDB" id="A0A3N0HZJ9"/>
<keyword evidence="6" id="KW-1185">Reference proteome</keyword>
<dbReference type="RefSeq" id="WP_128520048.1">
    <property type="nucleotide sequence ID" value="NZ_RJQC01000002.1"/>
</dbReference>
<name>A0A3N0HZJ9_9FIRM</name>
<dbReference type="PANTHER" id="PTHR30363">
    <property type="entry name" value="HTH-TYPE TRANSCRIPTIONAL REGULATOR SRLR-RELATED"/>
    <property type="match status" value="1"/>
</dbReference>
<sequence>MIKKIENRQQEIYQKILTNGKVRVVDLAKEYDVSMETIRKDLNRMESQGLLHKTHGGACRKEDNSEVAVNVKVNENASFKQNLAKRALGEIPDHSSLFIGPGSTTLSLAKLLPLKKDLLVVTNSLMIANEVTNQKHELIFLGGKVLKKSQCATGAFTLNYIDAIHFDVACLGCDGFKNSRGPTTFSFEEMEVNQHVLRQAEKKIILADQSKFDWQGTYMYAPFDSFDLLITNPIDMEKKKRIQGCNLIIAK</sequence>
<proteinExistence type="predicted"/>
<organism evidence="5 6">
    <name type="scientific">Absicoccus porci</name>
    <dbReference type="NCBI Taxonomy" id="2486576"/>
    <lineage>
        <taxon>Bacteria</taxon>
        <taxon>Bacillati</taxon>
        <taxon>Bacillota</taxon>
        <taxon>Erysipelotrichia</taxon>
        <taxon>Erysipelotrichales</taxon>
        <taxon>Erysipelotrichaceae</taxon>
        <taxon>Absicoccus</taxon>
    </lineage>
</organism>
<dbReference type="InterPro" id="IPR050313">
    <property type="entry name" value="Carb_Metab_HTH_regulators"/>
</dbReference>
<dbReference type="GO" id="GO:0003700">
    <property type="term" value="F:DNA-binding transcription factor activity"/>
    <property type="evidence" value="ECO:0007669"/>
    <property type="project" value="InterPro"/>
</dbReference>
<dbReference type="Proteomes" id="UP000276568">
    <property type="component" value="Unassembled WGS sequence"/>
</dbReference>
<dbReference type="Pfam" id="PF00455">
    <property type="entry name" value="DeoRC"/>
    <property type="match status" value="1"/>
</dbReference>
<dbReference type="InterPro" id="IPR018356">
    <property type="entry name" value="Tscrpt_reg_HTH_DeoR_CS"/>
</dbReference>
<dbReference type="InterPro" id="IPR037171">
    <property type="entry name" value="NagB/RpiA_transferase-like"/>
</dbReference>
<keyword evidence="3" id="KW-0804">Transcription</keyword>
<dbReference type="PROSITE" id="PS51000">
    <property type="entry name" value="HTH_DEOR_2"/>
    <property type="match status" value="1"/>
</dbReference>
<dbReference type="SMART" id="SM00420">
    <property type="entry name" value="HTH_DEOR"/>
    <property type="match status" value="1"/>
</dbReference>
<dbReference type="Pfam" id="PF08220">
    <property type="entry name" value="HTH_DeoR"/>
    <property type="match status" value="1"/>
</dbReference>
<keyword evidence="1" id="KW-0805">Transcription regulation</keyword>
<dbReference type="SMART" id="SM01134">
    <property type="entry name" value="DeoRC"/>
    <property type="match status" value="1"/>
</dbReference>
<protein>
    <submittedName>
        <fullName evidence="5">DeoR/GlpR transcriptional regulator</fullName>
    </submittedName>
</protein>
<dbReference type="GO" id="GO:0003677">
    <property type="term" value="F:DNA binding"/>
    <property type="evidence" value="ECO:0007669"/>
    <property type="project" value="UniProtKB-KW"/>
</dbReference>
<dbReference type="PANTHER" id="PTHR30363:SF44">
    <property type="entry name" value="AGA OPERON TRANSCRIPTIONAL REPRESSOR-RELATED"/>
    <property type="match status" value="1"/>
</dbReference>
<dbReference type="InterPro" id="IPR001034">
    <property type="entry name" value="DeoR_HTH"/>
</dbReference>
<dbReference type="InterPro" id="IPR014036">
    <property type="entry name" value="DeoR-like_C"/>
</dbReference>
<evidence type="ECO:0000256" key="2">
    <source>
        <dbReference type="ARBA" id="ARBA00023125"/>
    </source>
</evidence>
<evidence type="ECO:0000256" key="3">
    <source>
        <dbReference type="ARBA" id="ARBA00023163"/>
    </source>
</evidence>
<dbReference type="PROSITE" id="PS00894">
    <property type="entry name" value="HTH_DEOR_1"/>
    <property type="match status" value="1"/>
</dbReference>
<gene>
    <name evidence="5" type="ORF">EDX97_04760</name>
</gene>
<dbReference type="Gene3D" id="3.40.50.1360">
    <property type="match status" value="1"/>
</dbReference>
<evidence type="ECO:0000259" key="4">
    <source>
        <dbReference type="PROSITE" id="PS51000"/>
    </source>
</evidence>
<evidence type="ECO:0000313" key="5">
    <source>
        <dbReference type="EMBL" id="RNM30118.1"/>
    </source>
</evidence>
<reference evidence="5 6" key="1">
    <citation type="submission" date="2018-11" db="EMBL/GenBank/DDBJ databases">
        <title>Clostridium sp. nov., a member of the family Erysipelotrichaceae isolated from pig faeces.</title>
        <authorList>
            <person name="Chang Y.-H."/>
        </authorList>
    </citation>
    <scope>NUCLEOTIDE SEQUENCE [LARGE SCALE GENOMIC DNA]</scope>
    <source>
        <strain evidence="5 6">YH-panp20</strain>
    </source>
</reference>
<keyword evidence="2" id="KW-0238">DNA-binding</keyword>
<dbReference type="EMBL" id="RJQC01000002">
    <property type="protein sequence ID" value="RNM30118.1"/>
    <property type="molecule type" value="Genomic_DNA"/>
</dbReference>
<accession>A0A3N0HZJ9</accession>
<comment type="caution">
    <text evidence="5">The sequence shown here is derived from an EMBL/GenBank/DDBJ whole genome shotgun (WGS) entry which is preliminary data.</text>
</comment>